<evidence type="ECO:0000259" key="2">
    <source>
        <dbReference type="PROSITE" id="PS50215"/>
    </source>
</evidence>
<sequence length="279" mass="33561">MNNLLLLFHITQNIQKHSHFTQIHDKIESTNVNLNDVRKGTLRFITMEEVLIKKSFFMLKKFKNLFKFKNKFINVKINLILMNNVKEFRKKKLRKIKKRIKNYFKKETFLNYKIKIKSFKIINNNKELFRRKKIINSLLESDLLSEVEYNKSRKDAFNLLENFRRYVQSTNKFKKRENTIFMLINKSINDEVDGISYSKGGLSKDYSYGVIFREDFDDTRDILIKILHEIFHLLGSESDFSNESLMNCFNEKGRKHLSKKSKEEIANFLSKKIKEHDYL</sequence>
<dbReference type="HOGENOM" id="CLU_997383_0_0_1"/>
<dbReference type="OrthoDB" id="10563220at2759"/>
<comment type="caution">
    <text evidence="1">Lacks conserved residue(s) required for the propagation of feature annotation.</text>
</comment>
<protein>
    <recommendedName>
        <fullName evidence="2">Peptidase M12B domain-containing protein</fullName>
    </recommendedName>
</protein>
<feature type="domain" description="Peptidase M12B" evidence="2">
    <location>
        <begin position="101"/>
        <end position="248"/>
    </location>
</feature>
<dbReference type="GO" id="GO:0004222">
    <property type="term" value="F:metalloendopeptidase activity"/>
    <property type="evidence" value="ECO:0007669"/>
    <property type="project" value="InterPro"/>
</dbReference>
<reference evidence="4" key="1">
    <citation type="submission" date="2013-02" db="EMBL/GenBank/DDBJ databases">
        <authorList>
            <consortium name="The Broad Institute Genome Sequencing Platform"/>
            <person name="Cuomo C."/>
            <person name="Becnel J."/>
            <person name="Sanscrainte N."/>
            <person name="Walker B."/>
            <person name="Young S.K."/>
            <person name="Zeng Q."/>
            <person name="Gargeya S."/>
            <person name="Fitzgerald M."/>
            <person name="Haas B."/>
            <person name="Abouelleil A."/>
            <person name="Alvarado L."/>
            <person name="Arachchi H.M."/>
            <person name="Berlin A.M."/>
            <person name="Chapman S.B."/>
            <person name="Dewar J."/>
            <person name="Goldberg J."/>
            <person name="Griggs A."/>
            <person name="Gujja S."/>
            <person name="Hansen M."/>
            <person name="Howarth C."/>
            <person name="Imamovic A."/>
            <person name="Larimer J."/>
            <person name="McCowan C."/>
            <person name="Murphy C."/>
            <person name="Neiman D."/>
            <person name="Pearson M."/>
            <person name="Priest M."/>
            <person name="Roberts A."/>
            <person name="Saif S."/>
            <person name="Shea T."/>
            <person name="Sisk P."/>
            <person name="Sykes S."/>
            <person name="Wortman J."/>
            <person name="Nusbaum C."/>
            <person name="Birren B."/>
        </authorList>
    </citation>
    <scope>NUCLEOTIDE SEQUENCE [LARGE SCALE GENOMIC DNA]</scope>
    <source>
        <strain evidence="4">PRA339</strain>
    </source>
</reference>
<dbReference type="InterPro" id="IPR001590">
    <property type="entry name" value="Peptidase_M12B"/>
</dbReference>
<keyword evidence="4" id="KW-1185">Reference proteome</keyword>
<proteinExistence type="predicted"/>
<evidence type="ECO:0000256" key="1">
    <source>
        <dbReference type="PROSITE-ProRule" id="PRU00276"/>
    </source>
</evidence>
<accession>A0A059F368</accession>
<dbReference type="GO" id="GO:0006508">
    <property type="term" value="P:proteolysis"/>
    <property type="evidence" value="ECO:0007669"/>
    <property type="project" value="InterPro"/>
</dbReference>
<dbReference type="Proteomes" id="UP000030655">
    <property type="component" value="Unassembled WGS sequence"/>
</dbReference>
<dbReference type="EMBL" id="KK365140">
    <property type="protein sequence ID" value="KCZ81532.1"/>
    <property type="molecule type" value="Genomic_DNA"/>
</dbReference>
<dbReference type="SUPFAM" id="SSF55486">
    <property type="entry name" value="Metalloproteases ('zincins'), catalytic domain"/>
    <property type="match status" value="1"/>
</dbReference>
<dbReference type="Gene3D" id="3.40.390.10">
    <property type="entry name" value="Collagenase (Catalytic Domain)"/>
    <property type="match status" value="1"/>
</dbReference>
<dbReference type="Pfam" id="PF01421">
    <property type="entry name" value="Reprolysin"/>
    <property type="match status" value="1"/>
</dbReference>
<evidence type="ECO:0000313" key="3">
    <source>
        <dbReference type="EMBL" id="KCZ81532.1"/>
    </source>
</evidence>
<organism evidence="3 4">
    <name type="scientific">Anncaliia algerae PRA339</name>
    <dbReference type="NCBI Taxonomy" id="1288291"/>
    <lineage>
        <taxon>Eukaryota</taxon>
        <taxon>Fungi</taxon>
        <taxon>Fungi incertae sedis</taxon>
        <taxon>Microsporidia</taxon>
        <taxon>Tubulinosematoidea</taxon>
        <taxon>Tubulinosematidae</taxon>
        <taxon>Anncaliia</taxon>
    </lineage>
</organism>
<dbReference type="AlphaFoldDB" id="A0A059F368"/>
<dbReference type="VEuPathDB" id="MicrosporidiaDB:H312_00985"/>
<reference evidence="3 4" key="2">
    <citation type="submission" date="2014-03" db="EMBL/GenBank/DDBJ databases">
        <title>The Genome Sequence of Anncaliia algerae insect isolate PRA339.</title>
        <authorList>
            <consortium name="The Broad Institute Genome Sequencing Platform"/>
            <consortium name="The Broad Institute Genome Sequencing Center for Infectious Disease"/>
            <person name="Cuomo C."/>
            <person name="Becnel J."/>
            <person name="Sanscrainte N."/>
            <person name="Walker B."/>
            <person name="Young S.K."/>
            <person name="Zeng Q."/>
            <person name="Gargeya S."/>
            <person name="Fitzgerald M."/>
            <person name="Haas B."/>
            <person name="Abouelleil A."/>
            <person name="Alvarado L."/>
            <person name="Arachchi H.M."/>
            <person name="Berlin A.M."/>
            <person name="Chapman S.B."/>
            <person name="Dewar J."/>
            <person name="Goldberg J."/>
            <person name="Griggs A."/>
            <person name="Gujja S."/>
            <person name="Hansen M."/>
            <person name="Howarth C."/>
            <person name="Imamovic A."/>
            <person name="Larimer J."/>
            <person name="McCowan C."/>
            <person name="Murphy C."/>
            <person name="Neiman D."/>
            <person name="Pearson M."/>
            <person name="Priest M."/>
            <person name="Roberts A."/>
            <person name="Saif S."/>
            <person name="Shea T."/>
            <person name="Sisk P."/>
            <person name="Sykes S."/>
            <person name="Wortman J."/>
            <person name="Nusbaum C."/>
            <person name="Birren B."/>
        </authorList>
    </citation>
    <scope>NUCLEOTIDE SEQUENCE [LARGE SCALE GENOMIC DNA]</scope>
    <source>
        <strain evidence="3 4">PRA339</strain>
    </source>
</reference>
<name>A0A059F368_9MICR</name>
<dbReference type="PROSITE" id="PS50215">
    <property type="entry name" value="ADAM_MEPRO"/>
    <property type="match status" value="1"/>
</dbReference>
<feature type="active site" evidence="1">
    <location>
        <position position="229"/>
    </location>
</feature>
<evidence type="ECO:0000313" key="4">
    <source>
        <dbReference type="Proteomes" id="UP000030655"/>
    </source>
</evidence>
<gene>
    <name evidence="3" type="ORF">H312_00985</name>
</gene>
<dbReference type="InterPro" id="IPR024079">
    <property type="entry name" value="MetalloPept_cat_dom_sf"/>
</dbReference>